<keyword evidence="1" id="KW-0238">DNA-binding</keyword>
<dbReference type="RefSeq" id="WP_310799870.1">
    <property type="nucleotide sequence ID" value="NZ_CP123872.1"/>
</dbReference>
<evidence type="ECO:0000259" key="3">
    <source>
        <dbReference type="PROSITE" id="PS50937"/>
    </source>
</evidence>
<dbReference type="InterPro" id="IPR009061">
    <property type="entry name" value="DNA-bd_dom_put_sf"/>
</dbReference>
<evidence type="ECO:0000256" key="1">
    <source>
        <dbReference type="ARBA" id="ARBA00023125"/>
    </source>
</evidence>
<gene>
    <name evidence="4" type="ORF">QGN29_06410</name>
</gene>
<evidence type="ECO:0000313" key="5">
    <source>
        <dbReference type="Proteomes" id="UP001268683"/>
    </source>
</evidence>
<dbReference type="EMBL" id="CP123872">
    <property type="protein sequence ID" value="WND04006.1"/>
    <property type="molecule type" value="Genomic_DNA"/>
</dbReference>
<dbReference type="AlphaFoldDB" id="A0AA52EFU7"/>
<dbReference type="PRINTS" id="PR00040">
    <property type="entry name" value="HTHMERR"/>
</dbReference>
<dbReference type="KEGG" id="tmk:QGN29_06410"/>
<name>A0AA52EFU7_9PROT</name>
<dbReference type="Gene3D" id="3.40.50.150">
    <property type="entry name" value="Vaccinia Virus protein VP39"/>
    <property type="match status" value="1"/>
</dbReference>
<evidence type="ECO:0000313" key="4">
    <source>
        <dbReference type="EMBL" id="WND04006.1"/>
    </source>
</evidence>
<dbReference type="GO" id="GO:0003677">
    <property type="term" value="F:DNA binding"/>
    <property type="evidence" value="ECO:0007669"/>
    <property type="project" value="UniProtKB-KW"/>
</dbReference>
<dbReference type="GO" id="GO:0003700">
    <property type="term" value="F:DNA-binding transcription factor activity"/>
    <property type="evidence" value="ECO:0007669"/>
    <property type="project" value="InterPro"/>
</dbReference>
<accession>A0AA52EFU7</accession>
<dbReference type="Pfam" id="PF13411">
    <property type="entry name" value="MerR_1"/>
    <property type="match status" value="1"/>
</dbReference>
<dbReference type="Gene3D" id="1.10.1660.10">
    <property type="match status" value="1"/>
</dbReference>
<reference evidence="4" key="1">
    <citation type="submission" date="2023-04" db="EMBL/GenBank/DDBJ databases">
        <title>Complete genome sequence of Temperatibacter marinus.</title>
        <authorList>
            <person name="Rong J.-C."/>
            <person name="Yi M.-L."/>
            <person name="Zhao Q."/>
        </authorList>
    </citation>
    <scope>NUCLEOTIDE SEQUENCE</scope>
    <source>
        <strain evidence="4">NBRC 110045</strain>
    </source>
</reference>
<dbReference type="SUPFAM" id="SSF53335">
    <property type="entry name" value="S-adenosyl-L-methionine-dependent methyltransferases"/>
    <property type="match status" value="1"/>
</dbReference>
<organism evidence="4 5">
    <name type="scientific">Temperatibacter marinus</name>
    <dbReference type="NCBI Taxonomy" id="1456591"/>
    <lineage>
        <taxon>Bacteria</taxon>
        <taxon>Pseudomonadati</taxon>
        <taxon>Pseudomonadota</taxon>
        <taxon>Alphaproteobacteria</taxon>
        <taxon>Kordiimonadales</taxon>
        <taxon>Temperatibacteraceae</taxon>
        <taxon>Temperatibacter</taxon>
    </lineage>
</organism>
<dbReference type="CDD" id="cd02440">
    <property type="entry name" value="AdoMet_MTases"/>
    <property type="match status" value="1"/>
</dbReference>
<dbReference type="PROSITE" id="PS50937">
    <property type="entry name" value="HTH_MERR_2"/>
    <property type="match status" value="1"/>
</dbReference>
<dbReference type="InterPro" id="IPR000551">
    <property type="entry name" value="MerR-type_HTH_dom"/>
</dbReference>
<dbReference type="InterPro" id="IPR041698">
    <property type="entry name" value="Methyltransf_25"/>
</dbReference>
<keyword evidence="2" id="KW-0175">Coiled coil</keyword>
<proteinExistence type="predicted"/>
<dbReference type="PANTHER" id="PTHR30204">
    <property type="entry name" value="REDOX-CYCLING DRUG-SENSING TRANSCRIPTIONAL ACTIVATOR SOXR"/>
    <property type="match status" value="1"/>
</dbReference>
<dbReference type="SMART" id="SM00422">
    <property type="entry name" value="HTH_MERR"/>
    <property type="match status" value="1"/>
</dbReference>
<dbReference type="Pfam" id="PF13649">
    <property type="entry name" value="Methyltransf_25"/>
    <property type="match status" value="1"/>
</dbReference>
<dbReference type="InterPro" id="IPR029063">
    <property type="entry name" value="SAM-dependent_MTases_sf"/>
</dbReference>
<evidence type="ECO:0000256" key="2">
    <source>
        <dbReference type="SAM" id="Coils"/>
    </source>
</evidence>
<dbReference type="Proteomes" id="UP001268683">
    <property type="component" value="Chromosome"/>
</dbReference>
<protein>
    <submittedName>
        <fullName evidence="4">MerR family transcriptional regulator</fullName>
    </submittedName>
</protein>
<dbReference type="InterPro" id="IPR047057">
    <property type="entry name" value="MerR_fam"/>
</dbReference>
<dbReference type="PANTHER" id="PTHR30204:SF97">
    <property type="entry name" value="MERR FAMILY REGULATORY PROTEIN"/>
    <property type="match status" value="1"/>
</dbReference>
<keyword evidence="5" id="KW-1185">Reference proteome</keyword>
<feature type="domain" description="HTH merR-type" evidence="3">
    <location>
        <begin position="1"/>
        <end position="69"/>
    </location>
</feature>
<dbReference type="SUPFAM" id="SSF46955">
    <property type="entry name" value="Putative DNA-binding domain"/>
    <property type="match status" value="1"/>
</dbReference>
<sequence length="390" mass="44367">MYQISDLATAVGLSRTALLYYEKIGLLSSARLDNGYRVYGEKEVQRVRLLQQLQAGGLTLKECKLCLDAKIDKDLLEKRLKLLDEEIEHKQRSRSLLAALLGQGDLSAWHESLDQVAPDAHLDWLMKQGFSEKEALQLKWLSKDMNEHDAYMKDFMMVYGPLERWAPGSEADTSMALSKVRPAPKAILEIGCGKGLSTTVLAAESQAEITAVDNEQEALNALKARMEKFGYGHRLKTLCASMTELPVDQHAYDLIWSEGSAYIMGVEKALSVWKPFLKDQGYLMLSDLVWKTASPSEPTVEFWQKDYPDIQQIETRLHQIEKAGFHCIDHFPQSHDAWLNYYAPLQKRLTDLAPDMPNSVALKDIQLEVRLCMKYESEFGYHMFLLQKTA</sequence>
<feature type="coiled-coil region" evidence="2">
    <location>
        <begin position="66"/>
        <end position="93"/>
    </location>
</feature>